<dbReference type="InterPro" id="IPR026870">
    <property type="entry name" value="Zinc_ribbon_dom"/>
</dbReference>
<feature type="transmembrane region" description="Helical" evidence="1">
    <location>
        <begin position="64"/>
        <end position="85"/>
    </location>
</feature>
<feature type="transmembrane region" description="Helical" evidence="1">
    <location>
        <begin position="97"/>
        <end position="117"/>
    </location>
</feature>
<feature type="domain" description="Zinc-ribbon" evidence="2">
    <location>
        <begin position="3"/>
        <end position="24"/>
    </location>
</feature>
<keyword evidence="1" id="KW-0812">Transmembrane</keyword>
<protein>
    <recommendedName>
        <fullName evidence="2">Zinc-ribbon domain-containing protein</fullName>
    </recommendedName>
</protein>
<reference evidence="3" key="1">
    <citation type="submission" date="2020-01" db="EMBL/GenBank/DDBJ databases">
        <authorList>
            <person name="Meier V. D."/>
            <person name="Meier V D."/>
        </authorList>
    </citation>
    <scope>NUCLEOTIDE SEQUENCE</scope>
    <source>
        <strain evidence="3">HLG_WM_MAG_02</strain>
    </source>
</reference>
<dbReference type="AlphaFoldDB" id="A0A6S6S7V0"/>
<evidence type="ECO:0000256" key="1">
    <source>
        <dbReference type="SAM" id="Phobius"/>
    </source>
</evidence>
<organism evidence="3">
    <name type="scientific">uncultured Sulfurovum sp</name>
    <dbReference type="NCBI Taxonomy" id="269237"/>
    <lineage>
        <taxon>Bacteria</taxon>
        <taxon>Pseudomonadati</taxon>
        <taxon>Campylobacterota</taxon>
        <taxon>Epsilonproteobacteria</taxon>
        <taxon>Campylobacterales</taxon>
        <taxon>Sulfurovaceae</taxon>
        <taxon>Sulfurovum</taxon>
        <taxon>environmental samples</taxon>
    </lineage>
</organism>
<gene>
    <name evidence="3" type="ORF">HELGO_WM30105</name>
</gene>
<feature type="transmembrane region" description="Helical" evidence="1">
    <location>
        <begin position="124"/>
        <end position="141"/>
    </location>
</feature>
<dbReference type="EMBL" id="CACVAZ010000018">
    <property type="protein sequence ID" value="CAA6804451.1"/>
    <property type="molecule type" value="Genomic_DNA"/>
</dbReference>
<keyword evidence="1" id="KW-0472">Membrane</keyword>
<evidence type="ECO:0000259" key="2">
    <source>
        <dbReference type="Pfam" id="PF13240"/>
    </source>
</evidence>
<keyword evidence="1" id="KW-1133">Transmembrane helix</keyword>
<dbReference type="Pfam" id="PF13240">
    <property type="entry name" value="Zn_Ribbon_1"/>
    <property type="match status" value="1"/>
</dbReference>
<proteinExistence type="predicted"/>
<sequence>MFKCDKCNSELEENAKFCTNCGTRVEIKVEEIENLKKQTSTNSESKLNDIDENKSLDKSIFKKIIYRIIAVIIAYIAFVALKVALVAQGISFGESTLVGASIFIGVYNISTGFLLKIKSSENRGIWFILITIFLVVVSIKGEP</sequence>
<accession>A0A6S6S7V0</accession>
<name>A0A6S6S7V0_9BACT</name>
<evidence type="ECO:0000313" key="3">
    <source>
        <dbReference type="EMBL" id="CAA6804451.1"/>
    </source>
</evidence>